<keyword evidence="5" id="KW-0720">Serine protease</keyword>
<keyword evidence="7 8" id="KW-0472">Membrane</keyword>
<protein>
    <submittedName>
        <fullName evidence="10">Rhomboid family intramembrane serine protease</fullName>
    </submittedName>
</protein>
<feature type="transmembrane region" description="Helical" evidence="8">
    <location>
        <begin position="82"/>
        <end position="105"/>
    </location>
</feature>
<dbReference type="SUPFAM" id="SSF144091">
    <property type="entry name" value="Rhomboid-like"/>
    <property type="match status" value="1"/>
</dbReference>
<dbReference type="InterPro" id="IPR002610">
    <property type="entry name" value="Peptidase_S54_rhomboid-like"/>
</dbReference>
<dbReference type="GO" id="GO:0004252">
    <property type="term" value="F:serine-type endopeptidase activity"/>
    <property type="evidence" value="ECO:0007669"/>
    <property type="project" value="InterPro"/>
</dbReference>
<gene>
    <name evidence="10" type="ORF">DI396_07165</name>
</gene>
<evidence type="ECO:0000256" key="1">
    <source>
        <dbReference type="ARBA" id="ARBA00004141"/>
    </source>
</evidence>
<evidence type="ECO:0000256" key="3">
    <source>
        <dbReference type="ARBA" id="ARBA00022692"/>
    </source>
</evidence>
<evidence type="ECO:0000313" key="11">
    <source>
        <dbReference type="Proteomes" id="UP000248012"/>
    </source>
</evidence>
<feature type="domain" description="Peptidase S54 rhomboid" evidence="9">
    <location>
        <begin position="77"/>
        <end position="216"/>
    </location>
</feature>
<dbReference type="Gene3D" id="1.20.1540.10">
    <property type="entry name" value="Rhomboid-like"/>
    <property type="match status" value="1"/>
</dbReference>
<reference evidence="10 11" key="1">
    <citation type="submission" date="2018-05" db="EMBL/GenBank/DDBJ databases">
        <title>Oceanovita maritima gen. nov., sp. nov., a marine bacterium in the family Rhodobacteraceae isolated from surface seawater of Lundu port Xiamen, China.</title>
        <authorList>
            <person name="Hetharua B.H."/>
            <person name="Min D."/>
            <person name="Liao H."/>
            <person name="Tian Y."/>
        </authorList>
    </citation>
    <scope>NUCLEOTIDE SEQUENCE [LARGE SCALE GENOMIC DNA]</scope>
    <source>
        <strain evidence="10 11">FSX-11</strain>
    </source>
</reference>
<comment type="caution">
    <text evidence="10">The sequence shown here is derived from an EMBL/GenBank/DDBJ whole genome shotgun (WGS) entry which is preliminary data.</text>
</comment>
<dbReference type="GO" id="GO:0016020">
    <property type="term" value="C:membrane"/>
    <property type="evidence" value="ECO:0007669"/>
    <property type="project" value="UniProtKB-SubCell"/>
</dbReference>
<evidence type="ECO:0000256" key="6">
    <source>
        <dbReference type="ARBA" id="ARBA00022989"/>
    </source>
</evidence>
<evidence type="ECO:0000256" key="2">
    <source>
        <dbReference type="ARBA" id="ARBA00022670"/>
    </source>
</evidence>
<sequence length="231" mass="24320">MQPNRSGPDASPVNPLPPYVWALFLIVAGIEVAFSAGAAGLAGGPGAVGWRLEALQSYAFSGDVFDWMLANNQYPAEHMIRFVTYAFVHGSFTQAAFASVMLLALGKMVGEVFGALPTLAVFFGSSIAGAVAFGLLTNDPVLIGAFPAVYGLIGAFTYLLWVKLAATGQNRSGAFSLIGMLMGIQLVFSVIFPGGGKDWVADLAGFVAGFAISLLVNPGSWHRIRAKLRRD</sequence>
<proteinExistence type="predicted"/>
<evidence type="ECO:0000256" key="5">
    <source>
        <dbReference type="ARBA" id="ARBA00022825"/>
    </source>
</evidence>
<keyword evidence="3 8" id="KW-0812">Transmembrane</keyword>
<dbReference type="AlphaFoldDB" id="A0A2V4MZ61"/>
<accession>A0A2V4MZ61</accession>
<dbReference type="InterPro" id="IPR022764">
    <property type="entry name" value="Peptidase_S54_rhomboid_dom"/>
</dbReference>
<dbReference type="PANTHER" id="PTHR22936:SF69">
    <property type="entry name" value="RHOMBOID-LIKE PROTEIN"/>
    <property type="match status" value="1"/>
</dbReference>
<dbReference type="OrthoDB" id="7836448at2"/>
<keyword evidence="4" id="KW-0378">Hydrolase</keyword>
<keyword evidence="6 8" id="KW-1133">Transmembrane helix</keyword>
<dbReference type="InterPro" id="IPR035952">
    <property type="entry name" value="Rhomboid-like_sf"/>
</dbReference>
<dbReference type="GO" id="GO:0006508">
    <property type="term" value="P:proteolysis"/>
    <property type="evidence" value="ECO:0007669"/>
    <property type="project" value="UniProtKB-KW"/>
</dbReference>
<feature type="transmembrane region" description="Helical" evidence="8">
    <location>
        <begin position="20"/>
        <end position="42"/>
    </location>
</feature>
<organism evidence="10 11">
    <name type="scientific">Litorivita pollutaquae</name>
    <dbReference type="NCBI Taxonomy" id="2200892"/>
    <lineage>
        <taxon>Bacteria</taxon>
        <taxon>Pseudomonadati</taxon>
        <taxon>Pseudomonadota</taxon>
        <taxon>Alphaproteobacteria</taxon>
        <taxon>Rhodobacterales</taxon>
        <taxon>Paracoccaceae</taxon>
        <taxon>Litorivita</taxon>
    </lineage>
</organism>
<dbReference type="EMBL" id="QFVT01000004">
    <property type="protein sequence ID" value="PYC47864.1"/>
    <property type="molecule type" value="Genomic_DNA"/>
</dbReference>
<evidence type="ECO:0000259" key="9">
    <source>
        <dbReference type="Pfam" id="PF01694"/>
    </source>
</evidence>
<feature type="transmembrane region" description="Helical" evidence="8">
    <location>
        <begin position="174"/>
        <end position="193"/>
    </location>
</feature>
<evidence type="ECO:0000313" key="10">
    <source>
        <dbReference type="EMBL" id="PYC47864.1"/>
    </source>
</evidence>
<feature type="transmembrane region" description="Helical" evidence="8">
    <location>
        <begin position="199"/>
        <end position="221"/>
    </location>
</feature>
<feature type="transmembrane region" description="Helical" evidence="8">
    <location>
        <begin position="112"/>
        <end position="135"/>
    </location>
</feature>
<dbReference type="Proteomes" id="UP000248012">
    <property type="component" value="Unassembled WGS sequence"/>
</dbReference>
<evidence type="ECO:0000256" key="7">
    <source>
        <dbReference type="ARBA" id="ARBA00023136"/>
    </source>
</evidence>
<evidence type="ECO:0000256" key="8">
    <source>
        <dbReference type="SAM" id="Phobius"/>
    </source>
</evidence>
<dbReference type="PANTHER" id="PTHR22936">
    <property type="entry name" value="RHOMBOID-RELATED"/>
    <property type="match status" value="1"/>
</dbReference>
<feature type="transmembrane region" description="Helical" evidence="8">
    <location>
        <begin position="141"/>
        <end position="162"/>
    </location>
</feature>
<keyword evidence="11" id="KW-1185">Reference proteome</keyword>
<dbReference type="RefSeq" id="WP_110795514.1">
    <property type="nucleotide sequence ID" value="NZ_KZ826483.1"/>
</dbReference>
<evidence type="ECO:0000256" key="4">
    <source>
        <dbReference type="ARBA" id="ARBA00022801"/>
    </source>
</evidence>
<keyword evidence="2 10" id="KW-0645">Protease</keyword>
<dbReference type="Pfam" id="PF01694">
    <property type="entry name" value="Rhomboid"/>
    <property type="match status" value="1"/>
</dbReference>
<name>A0A2V4MZ61_9RHOB</name>
<comment type="subcellular location">
    <subcellularLocation>
        <location evidence="1">Membrane</location>
        <topology evidence="1">Multi-pass membrane protein</topology>
    </subcellularLocation>
</comment>